<dbReference type="AlphaFoldDB" id="A0A0M0K5J2"/>
<feature type="compositionally biased region" description="Pro residues" evidence="1">
    <location>
        <begin position="103"/>
        <end position="121"/>
    </location>
</feature>
<organism evidence="3 4">
    <name type="scientific">Chrysochromulina tobinii</name>
    <dbReference type="NCBI Taxonomy" id="1460289"/>
    <lineage>
        <taxon>Eukaryota</taxon>
        <taxon>Haptista</taxon>
        <taxon>Haptophyta</taxon>
        <taxon>Prymnesiophyceae</taxon>
        <taxon>Prymnesiales</taxon>
        <taxon>Chrysochromulinaceae</taxon>
        <taxon>Chrysochromulina</taxon>
    </lineage>
</organism>
<sequence length="326" mass="33901">MTGLIATLSSSVAGLFAFKLTKELSRRGVDRKKVVDTAKSTAVSTARLTVRCAITVGIAVAYAVASLVSLLVWLLTRLGESLLLVAELTSRLKPVAEGASPRYLPPPYEAPEPTPAYAPPAPAPASPRFAYNFGGRGVSAAAAAPSPAVALAPEEEMDPREVGRQLAVEQMLKRSSAAAAASRKVEQAKSEMLQARQEEALRKVFEDKRKDQIGNARSSSAAASQPLSTALKARVLSAASGAPVSTRPLANRSPSSLSPDLKAALRPNATDAAPPSSYFTFRPGNRAPPKAGRVPPPPPAPSSLRAATLPRPNSLAAAAAAAKAYR</sequence>
<evidence type="ECO:0000313" key="3">
    <source>
        <dbReference type="EMBL" id="KOO34085.1"/>
    </source>
</evidence>
<evidence type="ECO:0000313" key="4">
    <source>
        <dbReference type="Proteomes" id="UP000037460"/>
    </source>
</evidence>
<name>A0A0M0K5J2_9EUKA</name>
<comment type="caution">
    <text evidence="3">The sequence shown here is derived from an EMBL/GenBank/DDBJ whole genome shotgun (WGS) entry which is preliminary data.</text>
</comment>
<feature type="transmembrane region" description="Helical" evidence="2">
    <location>
        <begin position="53"/>
        <end position="75"/>
    </location>
</feature>
<feature type="region of interest" description="Disordered" evidence="1">
    <location>
        <begin position="240"/>
        <end position="312"/>
    </location>
</feature>
<dbReference type="EMBL" id="JWZX01001332">
    <property type="protein sequence ID" value="KOO34085.1"/>
    <property type="molecule type" value="Genomic_DNA"/>
</dbReference>
<evidence type="ECO:0000256" key="1">
    <source>
        <dbReference type="SAM" id="MobiDB-lite"/>
    </source>
</evidence>
<reference evidence="4" key="1">
    <citation type="journal article" date="2015" name="PLoS Genet.">
        <title>Genome Sequence and Transcriptome Analyses of Chrysochromulina tobin: Metabolic Tools for Enhanced Algal Fitness in the Prominent Order Prymnesiales (Haptophyceae).</title>
        <authorList>
            <person name="Hovde B.T."/>
            <person name="Deodato C.R."/>
            <person name="Hunsperger H.M."/>
            <person name="Ryken S.A."/>
            <person name="Yost W."/>
            <person name="Jha R.K."/>
            <person name="Patterson J."/>
            <person name="Monnat R.J. Jr."/>
            <person name="Barlow S.B."/>
            <person name="Starkenburg S.R."/>
            <person name="Cattolico R.A."/>
        </authorList>
    </citation>
    <scope>NUCLEOTIDE SEQUENCE</scope>
    <source>
        <strain evidence="4">CCMP291</strain>
    </source>
</reference>
<proteinExistence type="predicted"/>
<keyword evidence="2" id="KW-1133">Transmembrane helix</keyword>
<feature type="region of interest" description="Disordered" evidence="1">
    <location>
        <begin position="100"/>
        <end position="121"/>
    </location>
</feature>
<accession>A0A0M0K5J2</accession>
<dbReference type="Proteomes" id="UP000037460">
    <property type="component" value="Unassembled WGS sequence"/>
</dbReference>
<keyword evidence="2" id="KW-0812">Transmembrane</keyword>
<keyword evidence="4" id="KW-1185">Reference proteome</keyword>
<gene>
    <name evidence="3" type="ORF">Ctob_005790</name>
</gene>
<keyword evidence="2" id="KW-0472">Membrane</keyword>
<protein>
    <submittedName>
        <fullName evidence="3">Uncharacterized protein</fullName>
    </submittedName>
</protein>
<evidence type="ECO:0000256" key="2">
    <source>
        <dbReference type="SAM" id="Phobius"/>
    </source>
</evidence>
<feature type="compositionally biased region" description="Low complexity" evidence="1">
    <location>
        <begin position="302"/>
        <end position="312"/>
    </location>
</feature>